<feature type="domain" description="F-box" evidence="1">
    <location>
        <begin position="15"/>
        <end position="53"/>
    </location>
</feature>
<name>A0A251RWS6_HELAN</name>
<accession>A0A251RWS6</accession>
<evidence type="ECO:0000313" key="4">
    <source>
        <dbReference type="EMBL" id="OTF90673.1"/>
    </source>
</evidence>
<dbReference type="SUPFAM" id="SSF52047">
    <property type="entry name" value="RNI-like"/>
    <property type="match status" value="1"/>
</dbReference>
<dbReference type="InterPro" id="IPR001810">
    <property type="entry name" value="F-box_dom"/>
</dbReference>
<evidence type="ECO:0000313" key="3">
    <source>
        <dbReference type="EMBL" id="KAF5758363.1"/>
    </source>
</evidence>
<feature type="domain" description="F-box/LRR-repeat protein 15/At3g58940/PEG3-like LRR" evidence="2">
    <location>
        <begin position="117"/>
        <end position="202"/>
    </location>
</feature>
<proteinExistence type="predicted"/>
<dbReference type="Pfam" id="PF00646">
    <property type="entry name" value="F-box"/>
    <property type="match status" value="1"/>
</dbReference>
<evidence type="ECO:0000313" key="5">
    <source>
        <dbReference type="Proteomes" id="UP000215914"/>
    </source>
</evidence>
<dbReference type="InParanoid" id="A0A251RWS6"/>
<dbReference type="EMBL" id="MNCJ02000331">
    <property type="protein sequence ID" value="KAF5758363.1"/>
    <property type="molecule type" value="Genomic_DNA"/>
</dbReference>
<dbReference type="Proteomes" id="UP000215914">
    <property type="component" value="Chromosome 16"/>
</dbReference>
<dbReference type="PANTHER" id="PTHR31639">
    <property type="entry name" value="F-BOX PROTEIN-LIKE"/>
    <property type="match status" value="1"/>
</dbReference>
<dbReference type="InterPro" id="IPR036047">
    <property type="entry name" value="F-box-like_dom_sf"/>
</dbReference>
<dbReference type="Gene3D" id="3.80.10.10">
    <property type="entry name" value="Ribonuclease Inhibitor"/>
    <property type="match status" value="1"/>
</dbReference>
<dbReference type="InterPro" id="IPR055411">
    <property type="entry name" value="LRR_FXL15/At3g58940/PEG3-like"/>
</dbReference>
<dbReference type="EMBL" id="CM007905">
    <property type="protein sequence ID" value="OTF90673.1"/>
    <property type="molecule type" value="Genomic_DNA"/>
</dbReference>
<protein>
    <submittedName>
        <fullName evidence="3">Leucine-rich repeat domain superfamily, F-box-like domain superfamily</fullName>
    </submittedName>
    <submittedName>
        <fullName evidence="4">Putative F-box domain, Leucine-rich repeat domain, L domain-like protein</fullName>
    </submittedName>
</protein>
<dbReference type="AlphaFoldDB" id="A0A251RWS6"/>
<dbReference type="OrthoDB" id="612216at2759"/>
<organism evidence="4 5">
    <name type="scientific">Helianthus annuus</name>
    <name type="common">Common sunflower</name>
    <dbReference type="NCBI Taxonomy" id="4232"/>
    <lineage>
        <taxon>Eukaryota</taxon>
        <taxon>Viridiplantae</taxon>
        <taxon>Streptophyta</taxon>
        <taxon>Embryophyta</taxon>
        <taxon>Tracheophyta</taxon>
        <taxon>Spermatophyta</taxon>
        <taxon>Magnoliopsida</taxon>
        <taxon>eudicotyledons</taxon>
        <taxon>Gunneridae</taxon>
        <taxon>Pentapetalae</taxon>
        <taxon>asterids</taxon>
        <taxon>campanulids</taxon>
        <taxon>Asterales</taxon>
        <taxon>Asteraceae</taxon>
        <taxon>Asteroideae</taxon>
        <taxon>Heliantheae alliance</taxon>
        <taxon>Heliantheae</taxon>
        <taxon>Helianthus</taxon>
    </lineage>
</organism>
<dbReference type="OMA" id="TISIDYC"/>
<keyword evidence="5" id="KW-1185">Reference proteome</keyword>
<dbReference type="InterPro" id="IPR032675">
    <property type="entry name" value="LRR_dom_sf"/>
</dbReference>
<dbReference type="Pfam" id="PF24758">
    <property type="entry name" value="LRR_At5g56370"/>
    <property type="match status" value="1"/>
</dbReference>
<evidence type="ECO:0000259" key="1">
    <source>
        <dbReference type="Pfam" id="PF00646"/>
    </source>
</evidence>
<sequence length="391" mass="45254">MKLQYAERMALDRVSTLPQPILETILCLLPTEEAARTSILSREWRYKWTKIPILEFNLRKRTSELTSDISSTIKYIDMHDLHQVLLLRQGPIHELTLSMTGNWEDHDCFEFDQIILHLSRNHTVKKLRLDGPGSMLHELPKSVFALHDLEDLDLCDFIVDLPSIFNGFGSLVSLYLNDVKLSTKTLRHLLSNCPSLESLNLDIGESDDKCTIYELLKCLPVIEDLTISIDYCEWLVLDSVPQELPTSLIHLKYIRLDGMSFVEGSRLAFLLVLIRCSPNLERIKLQMALEYNGDQGYGDHEYRAVKDEYSDVWFKRLWLEHLKKLEISLIRSSHVIEFVKDFVKFILVRSPKLKKVSICSVVHRNQESEMLKTLLQAPRASPAVIITTNEY</sequence>
<gene>
    <name evidence="4" type="ORF">HannXRQ_Chr16g0502141</name>
    <name evidence="3" type="ORF">HanXRQr2_Chr16g0728361</name>
</gene>
<reference evidence="3" key="3">
    <citation type="submission" date="2020-06" db="EMBL/GenBank/DDBJ databases">
        <title>Helianthus annuus Genome sequencing and assembly Release 2.</title>
        <authorList>
            <person name="Gouzy J."/>
            <person name="Langlade N."/>
            <person name="Munos S."/>
        </authorList>
    </citation>
    <scope>NUCLEOTIDE SEQUENCE</scope>
    <source>
        <tissue evidence="3">Leaves</tissue>
    </source>
</reference>
<dbReference type="Gramene" id="mRNA:HanXRQr2_Chr16g0728361">
    <property type="protein sequence ID" value="mRNA:HanXRQr2_Chr16g0728361"/>
    <property type="gene ID" value="HanXRQr2_Chr16g0728361"/>
</dbReference>
<dbReference type="SUPFAM" id="SSF81383">
    <property type="entry name" value="F-box domain"/>
    <property type="match status" value="1"/>
</dbReference>
<dbReference type="PANTHER" id="PTHR31639:SF315">
    <property type="entry name" value="LEUCINE-RICH REPEAT DOMAIN SUPERFAMILY, F-BOX-LIKE DOMAIN SUPERFAMILY"/>
    <property type="match status" value="1"/>
</dbReference>
<reference evidence="3 5" key="1">
    <citation type="journal article" date="2017" name="Nature">
        <title>The sunflower genome provides insights into oil metabolism, flowering and Asterid evolution.</title>
        <authorList>
            <person name="Badouin H."/>
            <person name="Gouzy J."/>
            <person name="Grassa C.J."/>
            <person name="Murat F."/>
            <person name="Staton S.E."/>
            <person name="Cottret L."/>
            <person name="Lelandais-Briere C."/>
            <person name="Owens G.L."/>
            <person name="Carrere S."/>
            <person name="Mayjonade B."/>
            <person name="Legrand L."/>
            <person name="Gill N."/>
            <person name="Kane N.C."/>
            <person name="Bowers J.E."/>
            <person name="Hubner S."/>
            <person name="Bellec A."/>
            <person name="Berard A."/>
            <person name="Berges H."/>
            <person name="Blanchet N."/>
            <person name="Boniface M.C."/>
            <person name="Brunel D."/>
            <person name="Catrice O."/>
            <person name="Chaidir N."/>
            <person name="Claudel C."/>
            <person name="Donnadieu C."/>
            <person name="Faraut T."/>
            <person name="Fievet G."/>
            <person name="Helmstetter N."/>
            <person name="King M."/>
            <person name="Knapp S.J."/>
            <person name="Lai Z."/>
            <person name="Le Paslier M.C."/>
            <person name="Lippi Y."/>
            <person name="Lorenzon L."/>
            <person name="Mandel J.R."/>
            <person name="Marage G."/>
            <person name="Marchand G."/>
            <person name="Marquand E."/>
            <person name="Bret-Mestries E."/>
            <person name="Morien E."/>
            <person name="Nambeesan S."/>
            <person name="Nguyen T."/>
            <person name="Pegot-Espagnet P."/>
            <person name="Pouilly N."/>
            <person name="Raftis F."/>
            <person name="Sallet E."/>
            <person name="Schiex T."/>
            <person name="Thomas J."/>
            <person name="Vandecasteele C."/>
            <person name="Vares D."/>
            <person name="Vear F."/>
            <person name="Vautrin S."/>
            <person name="Crespi M."/>
            <person name="Mangin B."/>
            <person name="Burke J.M."/>
            <person name="Salse J."/>
            <person name="Munos S."/>
            <person name="Vincourt P."/>
            <person name="Rieseberg L.H."/>
            <person name="Langlade N.B."/>
        </authorList>
    </citation>
    <scope>NUCLEOTIDE SEQUENCE [LARGE SCALE GENOMIC DNA]</scope>
    <source>
        <strain evidence="5">cv. SF193</strain>
        <tissue evidence="3">Leaves</tissue>
    </source>
</reference>
<reference evidence="4" key="2">
    <citation type="submission" date="2017-02" db="EMBL/GenBank/DDBJ databases">
        <title>Sunflower complete genome.</title>
        <authorList>
            <person name="Langlade N."/>
            <person name="Munos S."/>
        </authorList>
    </citation>
    <scope>NUCLEOTIDE SEQUENCE [LARGE SCALE GENOMIC DNA]</scope>
    <source>
        <tissue evidence="4">Leaves</tissue>
    </source>
</reference>
<evidence type="ECO:0000259" key="2">
    <source>
        <dbReference type="Pfam" id="PF24758"/>
    </source>
</evidence>